<reference evidence="7" key="2">
    <citation type="submission" date="2023-06" db="EMBL/GenBank/DDBJ databases">
        <authorList>
            <person name="Swenson N.G."/>
            <person name="Wegrzyn J.L."/>
            <person name="Mcevoy S.L."/>
        </authorList>
    </citation>
    <scope>NUCLEOTIDE SEQUENCE</scope>
    <source>
        <strain evidence="7">NS2018</strain>
        <tissue evidence="7">Leaf</tissue>
    </source>
</reference>
<dbReference type="SUPFAM" id="SSF51395">
    <property type="entry name" value="FMN-linked oxidoreductases"/>
    <property type="match status" value="1"/>
</dbReference>
<comment type="similarity">
    <text evidence="2">Belongs to the NADH:flavin oxidoreductase/NADH oxidase family.</text>
</comment>
<keyword evidence="4" id="KW-0288">FMN</keyword>
<dbReference type="AlphaFoldDB" id="A0AA39TSM4"/>
<name>A0AA39TSM4_ACESA</name>
<evidence type="ECO:0000256" key="3">
    <source>
        <dbReference type="ARBA" id="ARBA00022630"/>
    </source>
</evidence>
<evidence type="ECO:0000256" key="5">
    <source>
        <dbReference type="ARBA" id="ARBA00022857"/>
    </source>
</evidence>
<dbReference type="Proteomes" id="UP001168877">
    <property type="component" value="Unassembled WGS sequence"/>
</dbReference>
<dbReference type="GO" id="GO:0016491">
    <property type="term" value="F:oxidoreductase activity"/>
    <property type="evidence" value="ECO:0007669"/>
    <property type="project" value="InterPro"/>
</dbReference>
<evidence type="ECO:0000256" key="4">
    <source>
        <dbReference type="ARBA" id="ARBA00022643"/>
    </source>
</evidence>
<proteinExistence type="inferred from homology"/>
<evidence type="ECO:0000256" key="2">
    <source>
        <dbReference type="ARBA" id="ARBA00005979"/>
    </source>
</evidence>
<accession>A0AA39TSM4</accession>
<evidence type="ECO:0000256" key="1">
    <source>
        <dbReference type="ARBA" id="ARBA00001917"/>
    </source>
</evidence>
<protein>
    <recommendedName>
        <fullName evidence="6">NADH:flavin oxidoreductase/NADH oxidase N-terminal domain-containing protein</fullName>
    </recommendedName>
</protein>
<organism evidence="7 8">
    <name type="scientific">Acer saccharum</name>
    <name type="common">Sugar maple</name>
    <dbReference type="NCBI Taxonomy" id="4024"/>
    <lineage>
        <taxon>Eukaryota</taxon>
        <taxon>Viridiplantae</taxon>
        <taxon>Streptophyta</taxon>
        <taxon>Embryophyta</taxon>
        <taxon>Tracheophyta</taxon>
        <taxon>Spermatophyta</taxon>
        <taxon>Magnoliopsida</taxon>
        <taxon>eudicotyledons</taxon>
        <taxon>Gunneridae</taxon>
        <taxon>Pentapetalae</taxon>
        <taxon>rosids</taxon>
        <taxon>malvids</taxon>
        <taxon>Sapindales</taxon>
        <taxon>Sapindaceae</taxon>
        <taxon>Hippocastanoideae</taxon>
        <taxon>Acereae</taxon>
        <taxon>Acer</taxon>
    </lineage>
</organism>
<dbReference type="EMBL" id="JAUESC010000001">
    <property type="protein sequence ID" value="KAK0607290.1"/>
    <property type="molecule type" value="Genomic_DNA"/>
</dbReference>
<sequence>METQQHEQEQEEEQAIPLLTPYKMGNFNLSHRNPNMPGVWRKEQVEAWKPVVDAVHAKGGIFFCQLWHAGRVSNRDVQPNGEAPISCTDKTILKPQLLSGGNDAGQFTPPRRLRAEEIPHIVYDFRIAARNAIEAGFDGVEIHGANGYLRPVFEG</sequence>
<gene>
    <name evidence="7" type="ORF">LWI29_012634</name>
</gene>
<reference evidence="7" key="1">
    <citation type="journal article" date="2022" name="Plant J.">
        <title>Strategies of tolerance reflected in two North American maple genomes.</title>
        <authorList>
            <person name="McEvoy S.L."/>
            <person name="Sezen U.U."/>
            <person name="Trouern-Trend A."/>
            <person name="McMahon S.M."/>
            <person name="Schaberg P.G."/>
            <person name="Yang J."/>
            <person name="Wegrzyn J.L."/>
            <person name="Swenson N.G."/>
        </authorList>
    </citation>
    <scope>NUCLEOTIDE SEQUENCE</scope>
    <source>
        <strain evidence="7">NS2018</strain>
    </source>
</reference>
<dbReference type="Gene3D" id="3.20.20.70">
    <property type="entry name" value="Aldolase class I"/>
    <property type="match status" value="1"/>
</dbReference>
<evidence type="ECO:0000313" key="7">
    <source>
        <dbReference type="EMBL" id="KAK0607290.1"/>
    </source>
</evidence>
<keyword evidence="8" id="KW-1185">Reference proteome</keyword>
<comment type="cofactor">
    <cofactor evidence="1">
        <name>FMN</name>
        <dbReference type="ChEBI" id="CHEBI:58210"/>
    </cofactor>
</comment>
<dbReference type="Pfam" id="PF00724">
    <property type="entry name" value="Oxidored_FMN"/>
    <property type="match status" value="1"/>
</dbReference>
<dbReference type="InterPro" id="IPR013785">
    <property type="entry name" value="Aldolase_TIM"/>
</dbReference>
<keyword evidence="3" id="KW-0285">Flavoprotein</keyword>
<dbReference type="InterPro" id="IPR045247">
    <property type="entry name" value="Oye-like"/>
</dbReference>
<evidence type="ECO:0000313" key="8">
    <source>
        <dbReference type="Proteomes" id="UP001168877"/>
    </source>
</evidence>
<comment type="caution">
    <text evidence="7">The sequence shown here is derived from an EMBL/GenBank/DDBJ whole genome shotgun (WGS) entry which is preliminary data.</text>
</comment>
<evidence type="ECO:0000259" key="6">
    <source>
        <dbReference type="Pfam" id="PF00724"/>
    </source>
</evidence>
<keyword evidence="5" id="KW-0521">NADP</keyword>
<dbReference type="PANTHER" id="PTHR22893:SF91">
    <property type="entry name" value="NADPH DEHYDROGENASE 2-RELATED"/>
    <property type="match status" value="1"/>
</dbReference>
<dbReference type="GO" id="GO:0010181">
    <property type="term" value="F:FMN binding"/>
    <property type="evidence" value="ECO:0007669"/>
    <property type="project" value="InterPro"/>
</dbReference>
<dbReference type="PANTHER" id="PTHR22893">
    <property type="entry name" value="NADH OXIDOREDUCTASE-RELATED"/>
    <property type="match status" value="1"/>
</dbReference>
<dbReference type="InterPro" id="IPR001155">
    <property type="entry name" value="OxRdtase_FMN_N"/>
</dbReference>
<feature type="domain" description="NADH:flavin oxidoreductase/NADH oxidase N-terminal" evidence="6">
    <location>
        <begin position="32"/>
        <end position="150"/>
    </location>
</feature>